<sequence>MALKVELKPNERIIIGNVVLRNADARIRFFIEGHAPILREKDILTAETADSPAKKIYLSVQLMYLDQDTARYHETYFELVRDFLAAAPSALPLVADINNLILSGDLYKALKAAKKLADYEAELISNALRG</sequence>
<dbReference type="EMBL" id="PVZS01000009">
    <property type="protein sequence ID" value="PSC05215.1"/>
    <property type="molecule type" value="Genomic_DNA"/>
</dbReference>
<dbReference type="GO" id="GO:1902209">
    <property type="term" value="P:negative regulation of bacterial-type flagellum assembly"/>
    <property type="evidence" value="ECO:0007669"/>
    <property type="project" value="InterPro"/>
</dbReference>
<evidence type="ECO:0000313" key="5">
    <source>
        <dbReference type="Proteomes" id="UP000239772"/>
    </source>
</evidence>
<name>A0A2T1HU82_9HYPH</name>
<keyword evidence="2" id="KW-1005">Bacterial flagellum biogenesis</keyword>
<dbReference type="RefSeq" id="WP_106336752.1">
    <property type="nucleotide sequence ID" value="NZ_PVZS01000009.1"/>
</dbReference>
<dbReference type="InterPro" id="IPR009967">
    <property type="entry name" value="Flagellum_FlbT"/>
</dbReference>
<gene>
    <name evidence="4" type="primary">flbT</name>
    <name evidence="4" type="ORF">SLNSH_10415</name>
</gene>
<organism evidence="4 5">
    <name type="scientific">Alsobacter soli</name>
    <dbReference type="NCBI Taxonomy" id="2109933"/>
    <lineage>
        <taxon>Bacteria</taxon>
        <taxon>Pseudomonadati</taxon>
        <taxon>Pseudomonadota</taxon>
        <taxon>Alphaproteobacteria</taxon>
        <taxon>Hyphomicrobiales</taxon>
        <taxon>Alsobacteraceae</taxon>
        <taxon>Alsobacter</taxon>
    </lineage>
</organism>
<dbReference type="AlphaFoldDB" id="A0A2T1HU82"/>
<dbReference type="GO" id="GO:0044781">
    <property type="term" value="P:bacterial-type flagellum organization"/>
    <property type="evidence" value="ECO:0007669"/>
    <property type="project" value="UniProtKB-KW"/>
</dbReference>
<protein>
    <submittedName>
        <fullName evidence="4">Flagellar biosynthesis repressor FlbT</fullName>
    </submittedName>
</protein>
<dbReference type="GO" id="GO:0006402">
    <property type="term" value="P:mRNA catabolic process"/>
    <property type="evidence" value="ECO:0007669"/>
    <property type="project" value="InterPro"/>
</dbReference>
<proteinExistence type="predicted"/>
<keyword evidence="3" id="KW-0694">RNA-binding</keyword>
<evidence type="ECO:0000256" key="1">
    <source>
        <dbReference type="ARBA" id="ARBA00022491"/>
    </source>
</evidence>
<dbReference type="NCBIfam" id="NF009432">
    <property type="entry name" value="PRK12791.1"/>
    <property type="match status" value="1"/>
</dbReference>
<dbReference type="Proteomes" id="UP000239772">
    <property type="component" value="Unassembled WGS sequence"/>
</dbReference>
<keyword evidence="1" id="KW-0678">Repressor</keyword>
<evidence type="ECO:0000256" key="3">
    <source>
        <dbReference type="ARBA" id="ARBA00022884"/>
    </source>
</evidence>
<comment type="caution">
    <text evidence="4">The sequence shown here is derived from an EMBL/GenBank/DDBJ whole genome shotgun (WGS) entry which is preliminary data.</text>
</comment>
<keyword evidence="5" id="KW-1185">Reference proteome</keyword>
<accession>A0A2T1HU82</accession>
<evidence type="ECO:0000313" key="4">
    <source>
        <dbReference type="EMBL" id="PSC05215.1"/>
    </source>
</evidence>
<dbReference type="OrthoDB" id="8561314at2"/>
<keyword evidence="4" id="KW-0966">Cell projection</keyword>
<evidence type="ECO:0000256" key="2">
    <source>
        <dbReference type="ARBA" id="ARBA00022795"/>
    </source>
</evidence>
<keyword evidence="4" id="KW-0969">Cilium</keyword>
<keyword evidence="4" id="KW-0282">Flagellum</keyword>
<dbReference type="GO" id="GO:0048027">
    <property type="term" value="F:mRNA 5'-UTR binding"/>
    <property type="evidence" value="ECO:0007669"/>
    <property type="project" value="InterPro"/>
</dbReference>
<reference evidence="5" key="1">
    <citation type="submission" date="2018-03" db="EMBL/GenBank/DDBJ databases">
        <authorList>
            <person name="Sun L."/>
            <person name="Liu H."/>
            <person name="Chen W."/>
            <person name="Huang K."/>
            <person name="Liu W."/>
            <person name="Gao X."/>
        </authorList>
    </citation>
    <scope>NUCLEOTIDE SEQUENCE [LARGE SCALE GENOMIC DNA]</scope>
    <source>
        <strain evidence="5">SH9</strain>
    </source>
</reference>
<dbReference type="Pfam" id="PF07378">
    <property type="entry name" value="FlbT"/>
    <property type="match status" value="1"/>
</dbReference>